<organism evidence="10 11">
    <name type="scientific">Paenibacillus monticola</name>
    <dbReference type="NCBI Taxonomy" id="2666075"/>
    <lineage>
        <taxon>Bacteria</taxon>
        <taxon>Bacillati</taxon>
        <taxon>Bacillota</taxon>
        <taxon>Bacilli</taxon>
        <taxon>Bacillales</taxon>
        <taxon>Paenibacillaceae</taxon>
        <taxon>Paenibacillus</taxon>
    </lineage>
</organism>
<dbReference type="InterPro" id="IPR025110">
    <property type="entry name" value="AMP-bd_C"/>
</dbReference>
<dbReference type="Pfam" id="PF00668">
    <property type="entry name" value="Condensation"/>
    <property type="match status" value="1"/>
</dbReference>
<dbReference type="FunFam" id="1.10.1200.10:FF:000005">
    <property type="entry name" value="Nonribosomal peptide synthetase 1"/>
    <property type="match status" value="1"/>
</dbReference>
<dbReference type="Gene3D" id="3.40.50.12780">
    <property type="entry name" value="N-terminal domain of ligase-like"/>
    <property type="match status" value="1"/>
</dbReference>
<keyword evidence="4" id="KW-0596">Phosphopantetheine</keyword>
<evidence type="ECO:0000256" key="2">
    <source>
        <dbReference type="ARBA" id="ARBA00004924"/>
    </source>
</evidence>
<dbReference type="InterPro" id="IPR006162">
    <property type="entry name" value="Ppantetheine_attach_site"/>
</dbReference>
<dbReference type="Gene3D" id="3.30.559.30">
    <property type="entry name" value="Nonribosomal peptide synthetase, condensation domain"/>
    <property type="match status" value="1"/>
</dbReference>
<comment type="similarity">
    <text evidence="3">Belongs to the ATP-dependent AMP-binding enzyme family.</text>
</comment>
<dbReference type="InterPro" id="IPR023213">
    <property type="entry name" value="CAT-like_dom_sf"/>
</dbReference>
<comment type="pathway">
    <text evidence="2">Siderophore biosynthesis.</text>
</comment>
<feature type="domain" description="Carrier" evidence="9">
    <location>
        <begin position="4"/>
        <end position="80"/>
    </location>
</feature>
<dbReference type="GO" id="GO:0043041">
    <property type="term" value="P:amino acid activation for nonribosomal peptide biosynthetic process"/>
    <property type="evidence" value="ECO:0007669"/>
    <property type="project" value="TreeGrafter"/>
</dbReference>
<dbReference type="InterPro" id="IPR020459">
    <property type="entry name" value="AMP-binding"/>
</dbReference>
<dbReference type="GO" id="GO:0016874">
    <property type="term" value="F:ligase activity"/>
    <property type="evidence" value="ECO:0007669"/>
    <property type="project" value="UniProtKB-KW"/>
</dbReference>
<dbReference type="Gene3D" id="3.30.559.10">
    <property type="entry name" value="Chloramphenicol acetyltransferase-like domain"/>
    <property type="match status" value="1"/>
</dbReference>
<keyword evidence="5" id="KW-0597">Phosphoprotein</keyword>
<gene>
    <name evidence="10" type="ORF">GJB61_30000</name>
</gene>
<comment type="caution">
    <text evidence="10">The sequence shown here is derived from an EMBL/GenBank/DDBJ whole genome shotgun (WGS) entry which is preliminary data.</text>
</comment>
<dbReference type="PROSITE" id="PS00455">
    <property type="entry name" value="AMP_BINDING"/>
    <property type="match status" value="1"/>
</dbReference>
<dbReference type="PROSITE" id="PS00012">
    <property type="entry name" value="PHOSPHOPANTETHEINE"/>
    <property type="match status" value="1"/>
</dbReference>
<evidence type="ECO:0000256" key="6">
    <source>
        <dbReference type="ARBA" id="ARBA00022598"/>
    </source>
</evidence>
<dbReference type="CDD" id="cd19535">
    <property type="entry name" value="Cyc_NRPS"/>
    <property type="match status" value="1"/>
</dbReference>
<dbReference type="SUPFAM" id="SSF47336">
    <property type="entry name" value="ACP-like"/>
    <property type="match status" value="2"/>
</dbReference>
<dbReference type="PANTHER" id="PTHR45527">
    <property type="entry name" value="NONRIBOSOMAL PEPTIDE SYNTHETASE"/>
    <property type="match status" value="1"/>
</dbReference>
<reference evidence="10 11" key="1">
    <citation type="submission" date="2019-11" db="EMBL/GenBank/DDBJ databases">
        <title>Paenibacillus monticola sp. nov., a novel PGPR strain isolated from mountain sample in China.</title>
        <authorList>
            <person name="Zhao Q."/>
            <person name="Li H.-P."/>
            <person name="Zhang J.-L."/>
        </authorList>
    </citation>
    <scope>NUCLEOTIDE SEQUENCE [LARGE SCALE GENOMIC DNA]</scope>
    <source>
        <strain evidence="10 11">LC-T2</strain>
    </source>
</reference>
<dbReference type="RefSeq" id="WP_154122665.1">
    <property type="nucleotide sequence ID" value="NZ_WJXB01000021.1"/>
</dbReference>
<dbReference type="GO" id="GO:0017000">
    <property type="term" value="P:antibiotic biosynthetic process"/>
    <property type="evidence" value="ECO:0007669"/>
    <property type="project" value="UniProtKB-KW"/>
</dbReference>
<dbReference type="InterPro" id="IPR001242">
    <property type="entry name" value="Condensation_dom"/>
</dbReference>
<evidence type="ECO:0000256" key="5">
    <source>
        <dbReference type="ARBA" id="ARBA00022553"/>
    </source>
</evidence>
<dbReference type="InterPro" id="IPR009081">
    <property type="entry name" value="PP-bd_ACP"/>
</dbReference>
<dbReference type="InterPro" id="IPR057737">
    <property type="entry name" value="Condensation_MtbB-like"/>
</dbReference>
<dbReference type="InterPro" id="IPR020806">
    <property type="entry name" value="PKS_PP-bd"/>
</dbReference>
<dbReference type="NCBIfam" id="TIGR01733">
    <property type="entry name" value="AA-adenyl-dom"/>
    <property type="match status" value="1"/>
</dbReference>
<keyword evidence="7" id="KW-0045">Antibiotic biosynthesis</keyword>
<dbReference type="Pfam" id="PF13193">
    <property type="entry name" value="AMP-binding_C"/>
    <property type="match status" value="1"/>
</dbReference>
<evidence type="ECO:0000256" key="1">
    <source>
        <dbReference type="ARBA" id="ARBA00001957"/>
    </source>
</evidence>
<dbReference type="Pfam" id="PF00501">
    <property type="entry name" value="AMP-binding"/>
    <property type="match status" value="1"/>
</dbReference>
<dbReference type="SMART" id="SM00823">
    <property type="entry name" value="PKS_PP"/>
    <property type="match status" value="1"/>
</dbReference>
<dbReference type="GO" id="GO:0008610">
    <property type="term" value="P:lipid biosynthetic process"/>
    <property type="evidence" value="ECO:0007669"/>
    <property type="project" value="UniProtKB-ARBA"/>
</dbReference>
<dbReference type="InterPro" id="IPR020845">
    <property type="entry name" value="AMP-binding_CS"/>
</dbReference>
<dbReference type="SUPFAM" id="SSF52777">
    <property type="entry name" value="CoA-dependent acyltransferases"/>
    <property type="match status" value="2"/>
</dbReference>
<evidence type="ECO:0000256" key="8">
    <source>
        <dbReference type="ARBA" id="ARBA00023268"/>
    </source>
</evidence>
<keyword evidence="11" id="KW-1185">Reference proteome</keyword>
<dbReference type="GO" id="GO:0044550">
    <property type="term" value="P:secondary metabolite biosynthetic process"/>
    <property type="evidence" value="ECO:0007669"/>
    <property type="project" value="TreeGrafter"/>
</dbReference>
<dbReference type="Gene3D" id="3.30.300.30">
    <property type="match status" value="1"/>
</dbReference>
<dbReference type="Pfam" id="PF00550">
    <property type="entry name" value="PP-binding"/>
    <property type="match status" value="2"/>
</dbReference>
<protein>
    <submittedName>
        <fullName evidence="10">Amino acid adenylation domain-containing protein</fullName>
    </submittedName>
</protein>
<dbReference type="EMBL" id="WJXB01000021">
    <property type="protein sequence ID" value="MRN57175.1"/>
    <property type="molecule type" value="Genomic_DNA"/>
</dbReference>
<evidence type="ECO:0000256" key="3">
    <source>
        <dbReference type="ARBA" id="ARBA00006432"/>
    </source>
</evidence>
<evidence type="ECO:0000313" key="11">
    <source>
        <dbReference type="Proteomes" id="UP000463051"/>
    </source>
</evidence>
<dbReference type="InterPro" id="IPR010071">
    <property type="entry name" value="AA_adenyl_dom"/>
</dbReference>
<evidence type="ECO:0000259" key="9">
    <source>
        <dbReference type="PROSITE" id="PS50075"/>
    </source>
</evidence>
<dbReference type="InterPro" id="IPR000873">
    <property type="entry name" value="AMP-dep_synth/lig_dom"/>
</dbReference>
<comment type="cofactor">
    <cofactor evidence="1">
        <name>pantetheine 4'-phosphate</name>
        <dbReference type="ChEBI" id="CHEBI:47942"/>
    </cofactor>
</comment>
<evidence type="ECO:0000313" key="10">
    <source>
        <dbReference type="EMBL" id="MRN57175.1"/>
    </source>
</evidence>
<dbReference type="PANTHER" id="PTHR45527:SF10">
    <property type="entry name" value="PYOCHELIN SYNTHASE PCHF"/>
    <property type="match status" value="1"/>
</dbReference>
<evidence type="ECO:0000256" key="4">
    <source>
        <dbReference type="ARBA" id="ARBA00022450"/>
    </source>
</evidence>
<feature type="domain" description="Carrier" evidence="9">
    <location>
        <begin position="1036"/>
        <end position="1111"/>
    </location>
</feature>
<dbReference type="GO" id="GO:0031177">
    <property type="term" value="F:phosphopantetheine binding"/>
    <property type="evidence" value="ECO:0007669"/>
    <property type="project" value="InterPro"/>
</dbReference>
<keyword evidence="8" id="KW-0511">Multifunctional enzyme</keyword>
<name>A0A7X2L595_9BACL</name>
<dbReference type="InterPro" id="IPR042099">
    <property type="entry name" value="ANL_N_sf"/>
</dbReference>
<sequence>MTYTMKDEVILNLCEIIQKYITEEINLSKGTSLFELNISSLKIIQIVGEIERLHNKKMDIADFIECESIEDIADFLTDADSVPIIRPETAISGGVHSPRLTNVQLAYLTGRNKEFDLGGISTHIYIEFTTRLDLNHLNWAIQQEIERQEMLRCIFGDNGTAEIIPSSNLNYEMLVHDLSDLGKEEQHKFILQERACREHRNFDPAQWPLFAFEAIKINSEETYILFDIDALIADGLSIQIMFEEILQLYSGQILPDLPVTYTEIANIDYRSEKEMDKSYWLAKLDSISPAPQLPYLTKIQNVEIPTFNNIHKVLPANQWKDILKACSAHRIRPTIFLMTCYAITLSKWSNQDKLTINTTFFSRDIAKENIETIIGDFTSLLLVSFQNHKKQSFWEKAAEFQAVFLQDLKHSKFDGLDIVGELSRKNIINRNDIFAPVVFTSMLFDKDKNSLDVLGKVEYYTSQTPQVTLDHQVLEVDEGILLNWDYVAELFDKKLICSMFEDYTCLIRSVVSDQAIQDHVLETTIEAYNSTSQIVGNETLISLFNKQVALRPDRVAIEKGNEKLTYSDLEVQAGKFAQYLRSEGIQAGDYVAVHGERTIEVIIGILGILKAGAAYIPLSPDIPEQRRCWIQEESQYKLLITTDMIRDSIQQLYPENLDSRICSDDTAYVIYTSGSTGRPKGVVISHQAVVNTILDMNDRFQVNEHDIVIGLSNLSFDLSVYDIFGTLSAGASLVLIDDQRDSKTIREVILEKHITIWNSVPMIMEMLVKYSETIVDEIMDFDLLPNLRLVLLSGDWIPLNLPERIKSIFYDCKVISLGGATEAAIWSIYFPVEEVDSKWNSIPYGYPLSNQSYYVLNYEEELCPIGVKGDLYIGGTGLAKEYLFNPAKMQESFINHERYGKLYKTGDLGTMTEAGYIEFQGRNDFQIKIRGYRVELEEIEKGLLAIPDIKSAVVICAPDSRGMDALYGYFVSESKLSVKSIVVSLEERLPDYMIPNKIMQINEIPITGNGKRDRKKLIDLAEAYTQNSANEGRYKAPSNDVENTLVEVWKELLGVSQIGVEDNFFDIGGNSVLVMEMFNRIEKIYPNQLKVVDIFKYTTIHKLAGFMESKGHSSLTMKSVHIPASYLMNEKPTNEYKIYEFSVAGDPFVGLKDFISKSKISIECLIVSAFVYFISDEFTPAVSYVYYHDAKRKSFSEVGIHFDRIKDYTSLLNKVSSQLQPTGKVSYPADSAQACPKDAFLPVVFNLDDHALYPKDIEKFGFALGYSMKQSKELRCNIQLGRQWNEELGKRFAGKMFKILVSSTK</sequence>
<dbReference type="PRINTS" id="PR00154">
    <property type="entry name" value="AMPBINDING"/>
</dbReference>
<evidence type="ECO:0000256" key="7">
    <source>
        <dbReference type="ARBA" id="ARBA00023194"/>
    </source>
</evidence>
<dbReference type="InterPro" id="IPR036736">
    <property type="entry name" value="ACP-like_sf"/>
</dbReference>
<keyword evidence="6" id="KW-0436">Ligase</keyword>
<proteinExistence type="inferred from homology"/>
<dbReference type="Proteomes" id="UP000463051">
    <property type="component" value="Unassembled WGS sequence"/>
</dbReference>
<dbReference type="InterPro" id="IPR045851">
    <property type="entry name" value="AMP-bd_C_sf"/>
</dbReference>
<dbReference type="Gene3D" id="1.10.1200.10">
    <property type="entry name" value="ACP-like"/>
    <property type="match status" value="2"/>
</dbReference>
<dbReference type="SUPFAM" id="SSF56801">
    <property type="entry name" value="Acetyl-CoA synthetase-like"/>
    <property type="match status" value="1"/>
</dbReference>
<accession>A0A7X2L595</accession>
<dbReference type="GO" id="GO:0005737">
    <property type="term" value="C:cytoplasm"/>
    <property type="evidence" value="ECO:0007669"/>
    <property type="project" value="TreeGrafter"/>
</dbReference>
<dbReference type="PROSITE" id="PS50075">
    <property type="entry name" value="CARRIER"/>
    <property type="match status" value="2"/>
</dbReference>